<accession>A0ABY8VD51</accession>
<dbReference type="SUPFAM" id="SSF88659">
    <property type="entry name" value="Sigma3 and sigma4 domains of RNA polymerase sigma factors"/>
    <property type="match status" value="1"/>
</dbReference>
<evidence type="ECO:0000256" key="1">
    <source>
        <dbReference type="ARBA" id="ARBA00010641"/>
    </source>
</evidence>
<sequence length="182" mass="20428">MTLEHSFELELIEKAQGGDQKAFATLVEDASRRMWAVAYSVCGNQHDAEDAMQDALTAIWKNFDSFVPRARFSTWAYRIASNAALQVVRRRREYPEEDTGVAEASTDVAVDSSVTATIVVREAMETLSDEFREALVLREYAGMSYAEIAEHQGINLQTVKSRINRGRTRLKEALIARGVEHA</sequence>
<dbReference type="InterPro" id="IPR007627">
    <property type="entry name" value="RNA_pol_sigma70_r2"/>
</dbReference>
<dbReference type="PANTHER" id="PTHR43133:SF51">
    <property type="entry name" value="RNA POLYMERASE SIGMA FACTOR"/>
    <property type="match status" value="1"/>
</dbReference>
<dbReference type="PANTHER" id="PTHR43133">
    <property type="entry name" value="RNA POLYMERASE ECF-TYPE SIGMA FACTO"/>
    <property type="match status" value="1"/>
</dbReference>
<dbReference type="InterPro" id="IPR039425">
    <property type="entry name" value="RNA_pol_sigma-70-like"/>
</dbReference>
<reference evidence="8 9" key="1">
    <citation type="submission" date="2023-05" db="EMBL/GenBank/DDBJ databases">
        <title>Corynebacterium suedekumii sp. nov. and Corynebacterium breve sp. nov. isolated from raw cow's milk.</title>
        <authorList>
            <person name="Baer M.K."/>
            <person name="Mehl L."/>
            <person name="Hellmuth R."/>
            <person name="Marke G."/>
            <person name="Lipski A."/>
        </authorList>
    </citation>
    <scope>NUCLEOTIDE SEQUENCE [LARGE SCALE GENOMIC DNA]</scope>
    <source>
        <strain evidence="8 9">R4</strain>
    </source>
</reference>
<keyword evidence="3" id="KW-0731">Sigma factor</keyword>
<dbReference type="InterPro" id="IPR013324">
    <property type="entry name" value="RNA_pol_sigma_r3/r4-like"/>
</dbReference>
<dbReference type="CDD" id="cd06171">
    <property type="entry name" value="Sigma70_r4"/>
    <property type="match status" value="1"/>
</dbReference>
<name>A0ABY8VD51_9CORY</name>
<dbReference type="SUPFAM" id="SSF88946">
    <property type="entry name" value="Sigma2 domain of RNA polymerase sigma factors"/>
    <property type="match status" value="1"/>
</dbReference>
<feature type="domain" description="RNA polymerase sigma-70 region 2" evidence="6">
    <location>
        <begin position="26"/>
        <end position="92"/>
    </location>
</feature>
<dbReference type="EMBL" id="CP126969">
    <property type="protein sequence ID" value="WIM67257.1"/>
    <property type="molecule type" value="Genomic_DNA"/>
</dbReference>
<evidence type="ECO:0000256" key="5">
    <source>
        <dbReference type="ARBA" id="ARBA00023163"/>
    </source>
</evidence>
<evidence type="ECO:0000313" key="9">
    <source>
        <dbReference type="Proteomes" id="UP001225598"/>
    </source>
</evidence>
<protein>
    <submittedName>
        <fullName evidence="8">Sigma-70 family RNA polymerase sigma factor</fullName>
    </submittedName>
</protein>
<dbReference type="RefSeq" id="WP_284824232.1">
    <property type="nucleotide sequence ID" value="NZ_CP126969.1"/>
</dbReference>
<dbReference type="Gene3D" id="1.10.10.10">
    <property type="entry name" value="Winged helix-like DNA-binding domain superfamily/Winged helix DNA-binding domain"/>
    <property type="match status" value="1"/>
</dbReference>
<dbReference type="NCBIfam" id="TIGR02937">
    <property type="entry name" value="sigma70-ECF"/>
    <property type="match status" value="1"/>
</dbReference>
<dbReference type="Gene3D" id="1.10.1740.10">
    <property type="match status" value="1"/>
</dbReference>
<dbReference type="InterPro" id="IPR014284">
    <property type="entry name" value="RNA_pol_sigma-70_dom"/>
</dbReference>
<proteinExistence type="inferred from homology"/>
<feature type="domain" description="RNA polymerase sigma factor 70 region 4 type 2" evidence="7">
    <location>
        <begin position="120"/>
        <end position="170"/>
    </location>
</feature>
<evidence type="ECO:0000256" key="3">
    <source>
        <dbReference type="ARBA" id="ARBA00023082"/>
    </source>
</evidence>
<comment type="similarity">
    <text evidence="1">Belongs to the sigma-70 factor family. ECF subfamily.</text>
</comment>
<evidence type="ECO:0000256" key="2">
    <source>
        <dbReference type="ARBA" id="ARBA00023015"/>
    </source>
</evidence>
<dbReference type="Pfam" id="PF08281">
    <property type="entry name" value="Sigma70_r4_2"/>
    <property type="match status" value="1"/>
</dbReference>
<dbReference type="InterPro" id="IPR036388">
    <property type="entry name" value="WH-like_DNA-bd_sf"/>
</dbReference>
<evidence type="ECO:0000259" key="6">
    <source>
        <dbReference type="Pfam" id="PF04542"/>
    </source>
</evidence>
<evidence type="ECO:0000259" key="7">
    <source>
        <dbReference type="Pfam" id="PF08281"/>
    </source>
</evidence>
<dbReference type="Pfam" id="PF04542">
    <property type="entry name" value="Sigma70_r2"/>
    <property type="match status" value="1"/>
</dbReference>
<evidence type="ECO:0000313" key="8">
    <source>
        <dbReference type="EMBL" id="WIM67257.1"/>
    </source>
</evidence>
<dbReference type="InterPro" id="IPR013249">
    <property type="entry name" value="RNA_pol_sigma70_r4_t2"/>
</dbReference>
<gene>
    <name evidence="8" type="ORF">QP027_09055</name>
</gene>
<keyword evidence="9" id="KW-1185">Reference proteome</keyword>
<organism evidence="8 9">
    <name type="scientific">Corynebacterium breve</name>
    <dbReference type="NCBI Taxonomy" id="3049799"/>
    <lineage>
        <taxon>Bacteria</taxon>
        <taxon>Bacillati</taxon>
        <taxon>Actinomycetota</taxon>
        <taxon>Actinomycetes</taxon>
        <taxon>Mycobacteriales</taxon>
        <taxon>Corynebacteriaceae</taxon>
        <taxon>Corynebacterium</taxon>
    </lineage>
</organism>
<dbReference type="Proteomes" id="UP001225598">
    <property type="component" value="Chromosome"/>
</dbReference>
<keyword evidence="2" id="KW-0805">Transcription regulation</keyword>
<evidence type="ECO:0000256" key="4">
    <source>
        <dbReference type="ARBA" id="ARBA00023125"/>
    </source>
</evidence>
<dbReference type="InterPro" id="IPR013325">
    <property type="entry name" value="RNA_pol_sigma_r2"/>
</dbReference>
<keyword evidence="5" id="KW-0804">Transcription</keyword>
<keyword evidence="4" id="KW-0238">DNA-binding</keyword>